<evidence type="ECO:0000313" key="2">
    <source>
        <dbReference type="Proteomes" id="UP000821845"/>
    </source>
</evidence>
<sequence length="237" mass="24988">MKPRRGRSRKTTVSKSAPSCEEQSDIANDEKRMGGRSASIPEQEDLNGSSACEQGPAAGIVRHVIDGVVIEEYIQPMPITVQGEPDIPPVENSSAWSLVSEPAAVLGEGTSYEPPAIAGRVSTTPEVLMPPVNMANAGNKLCHGSVSAGPSRKSVRLPTTAAYAAPVMCQVPATVTKTYTAANPDPRPIDLSTFPSGVETLHGISSHVYHASWKSNANSFSGGANRSRRAETSRCHV</sequence>
<protein>
    <submittedName>
        <fullName evidence="1">Uncharacterized protein</fullName>
    </submittedName>
</protein>
<dbReference type="EMBL" id="CM023481">
    <property type="protein sequence ID" value="KAH6945392.1"/>
    <property type="molecule type" value="Genomic_DNA"/>
</dbReference>
<keyword evidence="2" id="KW-1185">Reference proteome</keyword>
<evidence type="ECO:0000313" key="1">
    <source>
        <dbReference type="EMBL" id="KAH6945392.1"/>
    </source>
</evidence>
<name>A0ACB7TCY9_HYAAI</name>
<proteinExistence type="predicted"/>
<comment type="caution">
    <text evidence="1">The sequence shown here is derived from an EMBL/GenBank/DDBJ whole genome shotgun (WGS) entry which is preliminary data.</text>
</comment>
<dbReference type="Proteomes" id="UP000821845">
    <property type="component" value="Chromosome 1"/>
</dbReference>
<reference evidence="1" key="1">
    <citation type="submission" date="2020-05" db="EMBL/GenBank/DDBJ databases">
        <title>Large-scale comparative analyses of tick genomes elucidate their genetic diversity and vector capacities.</title>
        <authorList>
            <person name="Jia N."/>
            <person name="Wang J."/>
            <person name="Shi W."/>
            <person name="Du L."/>
            <person name="Sun Y."/>
            <person name="Zhan W."/>
            <person name="Jiang J."/>
            <person name="Wang Q."/>
            <person name="Zhang B."/>
            <person name="Ji P."/>
            <person name="Sakyi L.B."/>
            <person name="Cui X."/>
            <person name="Yuan T."/>
            <person name="Jiang B."/>
            <person name="Yang W."/>
            <person name="Lam T.T.-Y."/>
            <person name="Chang Q."/>
            <person name="Ding S."/>
            <person name="Wang X."/>
            <person name="Zhu J."/>
            <person name="Ruan X."/>
            <person name="Zhao L."/>
            <person name="Wei J."/>
            <person name="Que T."/>
            <person name="Du C."/>
            <person name="Cheng J."/>
            <person name="Dai P."/>
            <person name="Han X."/>
            <person name="Huang E."/>
            <person name="Gao Y."/>
            <person name="Liu J."/>
            <person name="Shao H."/>
            <person name="Ye R."/>
            <person name="Li L."/>
            <person name="Wei W."/>
            <person name="Wang X."/>
            <person name="Wang C."/>
            <person name="Yang T."/>
            <person name="Huo Q."/>
            <person name="Li W."/>
            <person name="Guo W."/>
            <person name="Chen H."/>
            <person name="Zhou L."/>
            <person name="Ni X."/>
            <person name="Tian J."/>
            <person name="Zhou Y."/>
            <person name="Sheng Y."/>
            <person name="Liu T."/>
            <person name="Pan Y."/>
            <person name="Xia L."/>
            <person name="Li J."/>
            <person name="Zhao F."/>
            <person name="Cao W."/>
        </authorList>
    </citation>
    <scope>NUCLEOTIDE SEQUENCE</scope>
    <source>
        <strain evidence="1">Hyas-2018</strain>
    </source>
</reference>
<gene>
    <name evidence="1" type="ORF">HPB50_008210</name>
</gene>
<organism evidence="1 2">
    <name type="scientific">Hyalomma asiaticum</name>
    <name type="common">Tick</name>
    <dbReference type="NCBI Taxonomy" id="266040"/>
    <lineage>
        <taxon>Eukaryota</taxon>
        <taxon>Metazoa</taxon>
        <taxon>Ecdysozoa</taxon>
        <taxon>Arthropoda</taxon>
        <taxon>Chelicerata</taxon>
        <taxon>Arachnida</taxon>
        <taxon>Acari</taxon>
        <taxon>Parasitiformes</taxon>
        <taxon>Ixodida</taxon>
        <taxon>Ixodoidea</taxon>
        <taxon>Ixodidae</taxon>
        <taxon>Hyalomminae</taxon>
        <taxon>Hyalomma</taxon>
    </lineage>
</organism>
<accession>A0ACB7TCY9</accession>